<dbReference type="InterPro" id="IPR021255">
    <property type="entry name" value="DUF2807"/>
</dbReference>
<evidence type="ECO:0000313" key="4">
    <source>
        <dbReference type="Proteomes" id="UP001596415"/>
    </source>
</evidence>
<keyword evidence="4" id="KW-1185">Reference proteome</keyword>
<comment type="caution">
    <text evidence="3">The sequence shown here is derived from an EMBL/GenBank/DDBJ whole genome shotgun (WGS) entry which is preliminary data.</text>
</comment>
<dbReference type="PANTHER" id="PTHR39200:SF1">
    <property type="entry name" value="AUTO-TRANSPORTER ADHESIN HEAD GIN DOMAIN-CONTAINING PROTEIN-RELATED"/>
    <property type="match status" value="1"/>
</dbReference>
<feature type="domain" description="Putative auto-transporter adhesin head GIN" evidence="2">
    <location>
        <begin position="46"/>
        <end position="227"/>
    </location>
</feature>
<evidence type="ECO:0000256" key="1">
    <source>
        <dbReference type="SAM" id="SignalP"/>
    </source>
</evidence>
<evidence type="ECO:0000259" key="2">
    <source>
        <dbReference type="Pfam" id="PF10988"/>
    </source>
</evidence>
<dbReference type="Proteomes" id="UP001596415">
    <property type="component" value="Unassembled WGS sequence"/>
</dbReference>
<gene>
    <name evidence="3" type="ORF">ACFQO1_06565</name>
</gene>
<accession>A0ABW2MTD2</accession>
<dbReference type="Gene3D" id="2.160.20.120">
    <property type="match status" value="1"/>
</dbReference>
<protein>
    <submittedName>
        <fullName evidence="3">Head GIN domain-containing protein</fullName>
    </submittedName>
</protein>
<reference evidence="4" key="1">
    <citation type="journal article" date="2019" name="Int. J. Syst. Evol. Microbiol.">
        <title>The Global Catalogue of Microorganisms (GCM) 10K type strain sequencing project: providing services to taxonomists for standard genome sequencing and annotation.</title>
        <authorList>
            <consortium name="The Broad Institute Genomics Platform"/>
            <consortium name="The Broad Institute Genome Sequencing Center for Infectious Disease"/>
            <person name="Wu L."/>
            <person name="Ma J."/>
        </authorList>
    </citation>
    <scope>NUCLEOTIDE SEQUENCE [LARGE SCALE GENOMIC DNA]</scope>
    <source>
        <strain evidence="4">CGMCC 1.16306</strain>
    </source>
</reference>
<name>A0ABW2MTD2_9FLAO</name>
<feature type="signal peptide" evidence="1">
    <location>
        <begin position="1"/>
        <end position="22"/>
    </location>
</feature>
<sequence>MKKIILIITAFICMIGSSTVHAQWGKDKRITGDGNITTKTIETEAYDIVSTVGSMKFVLVQGAEGKITVTTDKNLQEYVKIKSGGGVLTVTLENYINYTSKHGIVITIPVQEISEASLTGSGDLIGKDTFSAKEFTTKLTGSGDITLKVNAERVYSQLTGSGDITITGSTKSFEGKVKGSGDLFATDLTSDSTDITVHGSGDAEVNATRNLKARITGSGGIIYSGKPVTKDTDVSGSGTIRSF</sequence>
<evidence type="ECO:0000313" key="3">
    <source>
        <dbReference type="EMBL" id="MFC7357342.1"/>
    </source>
</evidence>
<keyword evidence="1" id="KW-0732">Signal</keyword>
<organism evidence="3 4">
    <name type="scientific">Jejudonia soesokkakensis</name>
    <dbReference type="NCBI Taxonomy" id="1323432"/>
    <lineage>
        <taxon>Bacteria</taxon>
        <taxon>Pseudomonadati</taxon>
        <taxon>Bacteroidota</taxon>
        <taxon>Flavobacteriia</taxon>
        <taxon>Flavobacteriales</taxon>
        <taxon>Flavobacteriaceae</taxon>
        <taxon>Jejudonia</taxon>
    </lineage>
</organism>
<proteinExistence type="predicted"/>
<dbReference type="PANTHER" id="PTHR39200">
    <property type="entry name" value="HYPOTHETICAL EXPORTED PROTEIN"/>
    <property type="match status" value="1"/>
</dbReference>
<dbReference type="RefSeq" id="WP_380217184.1">
    <property type="nucleotide sequence ID" value="NZ_JBHTBN010000002.1"/>
</dbReference>
<dbReference type="Pfam" id="PF10988">
    <property type="entry name" value="DUF2807"/>
    <property type="match status" value="1"/>
</dbReference>
<feature type="chain" id="PRO_5045771863" evidence="1">
    <location>
        <begin position="23"/>
        <end position="243"/>
    </location>
</feature>
<dbReference type="EMBL" id="JBHTBN010000002">
    <property type="protein sequence ID" value="MFC7357342.1"/>
    <property type="molecule type" value="Genomic_DNA"/>
</dbReference>